<keyword evidence="3" id="KW-0614">Plasmid</keyword>
<gene>
    <name evidence="3" type="ORF">AZOBR_p270136</name>
</gene>
<dbReference type="KEGG" id="abs:AZOBR_p270136"/>
<accession>A0A9P1NQJ3</accession>
<evidence type="ECO:0000313" key="3">
    <source>
        <dbReference type="EMBL" id="CCD01940.1"/>
    </source>
</evidence>
<evidence type="ECO:0000259" key="2">
    <source>
        <dbReference type="Pfam" id="PF00550"/>
    </source>
</evidence>
<geneLocation type="plasmid" evidence="3 4">
    <name>AZOBR_p2</name>
</geneLocation>
<keyword evidence="4" id="KW-1185">Reference proteome</keyword>
<protein>
    <submittedName>
        <fullName evidence="3">Acyl carrier protein (Modular protein)</fullName>
    </submittedName>
</protein>
<evidence type="ECO:0000256" key="1">
    <source>
        <dbReference type="SAM" id="MobiDB-lite"/>
    </source>
</evidence>
<reference evidence="3 4" key="1">
    <citation type="journal article" date="2011" name="PLoS Genet.">
        <title>Azospirillum genomes reveal transition of bacteria from aquatic to terrestrial environments.</title>
        <authorList>
            <person name="Wisniewski-Dye F."/>
            <person name="Borziak K."/>
            <person name="Khalsa-Moyers G."/>
            <person name="Alexandre G."/>
            <person name="Sukharnikov L.O."/>
            <person name="Wuichet K."/>
            <person name="Hurst G.B."/>
            <person name="McDonald W.H."/>
            <person name="Robertson J.S."/>
            <person name="Barbe V."/>
            <person name="Calteau A."/>
            <person name="Rouy Z."/>
            <person name="Mangenot S."/>
            <person name="Prigent-Combaret C."/>
            <person name="Normand P."/>
            <person name="Boyer M."/>
            <person name="Siguier P."/>
            <person name="Dessaux Y."/>
            <person name="Elmerich C."/>
            <person name="Condemine G."/>
            <person name="Krishnen G."/>
            <person name="Kennedy I."/>
            <person name="Paterson A.H."/>
            <person name="Gonzalez V."/>
            <person name="Mavingui P."/>
            <person name="Zhulin I.B."/>
        </authorList>
    </citation>
    <scope>NUCLEOTIDE SEQUENCE [LARGE SCALE GENOMIC DNA]</scope>
    <source>
        <strain evidence="3 4">Sp245</strain>
    </source>
</reference>
<dbReference type="Pfam" id="PF00550">
    <property type="entry name" value="PP-binding"/>
    <property type="match status" value="1"/>
</dbReference>
<feature type="region of interest" description="Disordered" evidence="1">
    <location>
        <begin position="1"/>
        <end position="27"/>
    </location>
</feature>
<dbReference type="SUPFAM" id="SSF47336">
    <property type="entry name" value="ACP-like"/>
    <property type="match status" value="1"/>
</dbReference>
<dbReference type="InterPro" id="IPR036736">
    <property type="entry name" value="ACP-like_sf"/>
</dbReference>
<sequence>MRQPDWQIAAGTAPRGGDAPGGQCRPTSGRFWPTAGWLATDASALSDEDDLYAAGLTSHGSVNLMLALEERYGVEFPEHLLRRRTFESIAAIRSAVAGLLDGAPGGMEAGGMGAG</sequence>
<dbReference type="InterPro" id="IPR009081">
    <property type="entry name" value="PP-bd_ACP"/>
</dbReference>
<feature type="domain" description="Carrier" evidence="2">
    <location>
        <begin position="36"/>
        <end position="91"/>
    </location>
</feature>
<name>A0A9P1NQJ3_9PROT</name>
<dbReference type="Gene3D" id="1.10.1200.10">
    <property type="entry name" value="ACP-like"/>
    <property type="match status" value="1"/>
</dbReference>
<proteinExistence type="predicted"/>
<organism evidence="3 4">
    <name type="scientific">Azospirillum baldaniorum</name>
    <dbReference type="NCBI Taxonomy" id="1064539"/>
    <lineage>
        <taxon>Bacteria</taxon>
        <taxon>Pseudomonadati</taxon>
        <taxon>Pseudomonadota</taxon>
        <taxon>Alphaproteobacteria</taxon>
        <taxon>Rhodospirillales</taxon>
        <taxon>Azospirillaceae</taxon>
        <taxon>Azospirillum</taxon>
    </lineage>
</organism>
<dbReference type="Proteomes" id="UP000007319">
    <property type="component" value="Plasmid AZOBR_p2"/>
</dbReference>
<evidence type="ECO:0000313" key="4">
    <source>
        <dbReference type="Proteomes" id="UP000007319"/>
    </source>
</evidence>
<dbReference type="AlphaFoldDB" id="A0A9P1NQJ3"/>
<dbReference type="NCBIfam" id="NF005480">
    <property type="entry name" value="PRK07081.1"/>
    <property type="match status" value="1"/>
</dbReference>
<dbReference type="EMBL" id="HE577329">
    <property type="protein sequence ID" value="CCD01940.1"/>
    <property type="molecule type" value="Genomic_DNA"/>
</dbReference>